<proteinExistence type="predicted"/>
<evidence type="ECO:0000313" key="1">
    <source>
        <dbReference type="EMBL" id="GFE17002.1"/>
    </source>
</evidence>
<gene>
    <name evidence="1" type="ORF">Sgleb_50490</name>
</gene>
<name>A0A640T1T3_9ACTN</name>
<protein>
    <submittedName>
        <fullName evidence="1">Uncharacterized protein</fullName>
    </submittedName>
</protein>
<dbReference type="Proteomes" id="UP000430079">
    <property type="component" value="Unassembled WGS sequence"/>
</dbReference>
<sequence length="75" mass="7634">MTAAAERRWQGVGPHGGVGALPAFRAAHGEEGPGGCRGGVLRSAGCDPVAVTGAARYRGIALATYTYRTGHIVNQ</sequence>
<reference evidence="1 2" key="1">
    <citation type="submission" date="2019-12" db="EMBL/GenBank/DDBJ databases">
        <title>Whole genome shotgun sequence of Streptomyces hygroscopicus subsp. glebosus NBRC 13786.</title>
        <authorList>
            <person name="Ichikawa N."/>
            <person name="Kimura A."/>
            <person name="Kitahashi Y."/>
            <person name="Komaki H."/>
            <person name="Tamura T."/>
        </authorList>
    </citation>
    <scope>NUCLEOTIDE SEQUENCE [LARGE SCALE GENOMIC DNA]</scope>
    <source>
        <strain evidence="1 2">NBRC 13786</strain>
    </source>
</reference>
<dbReference type="AlphaFoldDB" id="A0A640T1T3"/>
<accession>A0A640T1T3</accession>
<organism evidence="1 2">
    <name type="scientific">Streptomyces glebosus</name>
    <dbReference type="NCBI Taxonomy" id="249580"/>
    <lineage>
        <taxon>Bacteria</taxon>
        <taxon>Bacillati</taxon>
        <taxon>Actinomycetota</taxon>
        <taxon>Actinomycetes</taxon>
        <taxon>Kitasatosporales</taxon>
        <taxon>Streptomycetaceae</taxon>
        <taxon>Streptomyces</taxon>
    </lineage>
</organism>
<comment type="caution">
    <text evidence="1">The sequence shown here is derived from an EMBL/GenBank/DDBJ whole genome shotgun (WGS) entry which is preliminary data.</text>
</comment>
<keyword evidence="2" id="KW-1185">Reference proteome</keyword>
<dbReference type="EMBL" id="BLIO01000001">
    <property type="protein sequence ID" value="GFE17002.1"/>
    <property type="molecule type" value="Genomic_DNA"/>
</dbReference>
<evidence type="ECO:0000313" key="2">
    <source>
        <dbReference type="Proteomes" id="UP000430079"/>
    </source>
</evidence>